<evidence type="ECO:0008006" key="3">
    <source>
        <dbReference type="Google" id="ProtNLM"/>
    </source>
</evidence>
<dbReference type="Proteomes" id="UP000501237">
    <property type="component" value="Chromosome"/>
</dbReference>
<reference evidence="1 2" key="1">
    <citation type="journal article" date="2020" name="Microbiol. Resour. Announc.">
        <title>Complete genome sequence of Pseudomonas otitidis strain MrB4, isolated from Lake Biwa in Japan.</title>
        <authorList>
            <person name="Miyazaki K."/>
            <person name="Hase E."/>
            <person name="Maruya T."/>
        </authorList>
    </citation>
    <scope>NUCLEOTIDE SEQUENCE [LARGE SCALE GENOMIC DNA]</scope>
    <source>
        <strain evidence="1 2">MrB4</strain>
    </source>
</reference>
<evidence type="ECO:0000313" key="1">
    <source>
        <dbReference type="EMBL" id="BCA29017.1"/>
    </source>
</evidence>
<dbReference type="KEGG" id="poj:PtoMrB4_29940"/>
<accession>A0A679GQV1</accession>
<dbReference type="AlphaFoldDB" id="A0A679GQV1"/>
<proteinExistence type="predicted"/>
<gene>
    <name evidence="1" type="ORF">PtoMrB4_29940</name>
</gene>
<dbReference type="EMBL" id="AP022642">
    <property type="protein sequence ID" value="BCA29017.1"/>
    <property type="molecule type" value="Genomic_DNA"/>
</dbReference>
<evidence type="ECO:0000313" key="2">
    <source>
        <dbReference type="Proteomes" id="UP000501237"/>
    </source>
</evidence>
<name>A0A679GQV1_9GAMM</name>
<protein>
    <recommendedName>
        <fullName evidence="3">PAC domain-containing protein</fullName>
    </recommendedName>
</protein>
<organism evidence="1 2">
    <name type="scientific">Metapseudomonas otitidis</name>
    <dbReference type="NCBI Taxonomy" id="319939"/>
    <lineage>
        <taxon>Bacteria</taxon>
        <taxon>Pseudomonadati</taxon>
        <taxon>Pseudomonadota</taxon>
        <taxon>Gammaproteobacteria</taxon>
        <taxon>Pseudomonadales</taxon>
        <taxon>Pseudomonadaceae</taxon>
        <taxon>Metapseudomonas</taxon>
    </lineage>
</organism>
<sequence length="71" mass="7939">MPTGRPRTKKVGYVQVRKADGDCIWMDVTCLSLRHQPEATAAAVAILREADQRISQQKQLDGHIKALLTPR</sequence>